<dbReference type="SMART" id="SM00388">
    <property type="entry name" value="HisKA"/>
    <property type="match status" value="1"/>
</dbReference>
<dbReference type="Gene3D" id="1.10.287.130">
    <property type="match status" value="1"/>
</dbReference>
<evidence type="ECO:0000256" key="5">
    <source>
        <dbReference type="ARBA" id="ARBA00022553"/>
    </source>
</evidence>
<name>A0A419WMP3_9BACT</name>
<dbReference type="Pfam" id="PF02518">
    <property type="entry name" value="HATPase_c"/>
    <property type="match status" value="1"/>
</dbReference>
<dbReference type="CDD" id="cd00082">
    <property type="entry name" value="HisKA"/>
    <property type="match status" value="1"/>
</dbReference>
<keyword evidence="8 14" id="KW-0418">Kinase</keyword>
<dbReference type="GO" id="GO:0005524">
    <property type="term" value="F:ATP binding"/>
    <property type="evidence" value="ECO:0007669"/>
    <property type="project" value="UniProtKB-KW"/>
</dbReference>
<dbReference type="RefSeq" id="WP_120241381.1">
    <property type="nucleotide sequence ID" value="NZ_RAPQ01000012.1"/>
</dbReference>
<dbReference type="InterPro" id="IPR003594">
    <property type="entry name" value="HATPase_dom"/>
</dbReference>
<feature type="transmembrane region" description="Helical" evidence="12">
    <location>
        <begin position="47"/>
        <end position="64"/>
    </location>
</feature>
<evidence type="ECO:0000313" key="15">
    <source>
        <dbReference type="Proteomes" id="UP000284531"/>
    </source>
</evidence>
<sequence length="312" mass="35639">MKNTKIKFEYKFLLSYLIIGGFWILFSDRALKSLIYDIHYLTVIQTYKGWFYVLASGLLFYAYLRKNLYKIRKAEQKAKKSESLKSAFLQNMSHEIRTPMNGIVGFVELLKSENLSKEQRERYMDIIHKCSNQLLGVVNDVLDLSLIETGNITIERGKVKLNNLLDEVFSSHIETLDNGVQLTLTKCEIIADAELITDEVKLKQILDNLLSNAKKFTSHGKIEFGFERQNRNLLFFVKDSGSGIHPDMIKRIFNRFERAEVETTKLSGGAGLGLAICKGIVTKMGGEIWAESVLGQGTNFYFTLPYLTESDE</sequence>
<evidence type="ECO:0000256" key="12">
    <source>
        <dbReference type="SAM" id="Phobius"/>
    </source>
</evidence>
<evidence type="ECO:0000256" key="10">
    <source>
        <dbReference type="ARBA" id="ARBA00023012"/>
    </source>
</evidence>
<dbReference type="InterPro" id="IPR005467">
    <property type="entry name" value="His_kinase_dom"/>
</dbReference>
<dbReference type="InterPro" id="IPR003661">
    <property type="entry name" value="HisK_dim/P_dom"/>
</dbReference>
<feature type="transmembrane region" description="Helical" evidence="12">
    <location>
        <begin position="12"/>
        <end position="27"/>
    </location>
</feature>
<comment type="subcellular location">
    <subcellularLocation>
        <location evidence="2">Cell membrane</location>
    </subcellularLocation>
</comment>
<evidence type="ECO:0000256" key="2">
    <source>
        <dbReference type="ARBA" id="ARBA00004236"/>
    </source>
</evidence>
<dbReference type="InterPro" id="IPR004358">
    <property type="entry name" value="Sig_transdc_His_kin-like_C"/>
</dbReference>
<organism evidence="14 15">
    <name type="scientific">Marinifilum flexuosum</name>
    <dbReference type="NCBI Taxonomy" id="1117708"/>
    <lineage>
        <taxon>Bacteria</taxon>
        <taxon>Pseudomonadati</taxon>
        <taxon>Bacteroidota</taxon>
        <taxon>Bacteroidia</taxon>
        <taxon>Marinilabiliales</taxon>
        <taxon>Marinifilaceae</taxon>
    </lineage>
</organism>
<keyword evidence="12" id="KW-0812">Transmembrane</keyword>
<dbReference type="SUPFAM" id="SSF55874">
    <property type="entry name" value="ATPase domain of HSP90 chaperone/DNA topoisomerase II/histidine kinase"/>
    <property type="match status" value="1"/>
</dbReference>
<dbReference type="Gene3D" id="3.30.565.10">
    <property type="entry name" value="Histidine kinase-like ATPase, C-terminal domain"/>
    <property type="match status" value="1"/>
</dbReference>
<proteinExistence type="predicted"/>
<dbReference type="PRINTS" id="PR00344">
    <property type="entry name" value="BCTRLSENSOR"/>
</dbReference>
<dbReference type="InterPro" id="IPR036097">
    <property type="entry name" value="HisK_dim/P_sf"/>
</dbReference>
<dbReference type="Proteomes" id="UP000284531">
    <property type="component" value="Unassembled WGS sequence"/>
</dbReference>
<dbReference type="EC" id="2.7.13.3" evidence="3"/>
<keyword evidence="5" id="KW-0597">Phosphoprotein</keyword>
<gene>
    <name evidence="14" type="ORF">BXY64_3659</name>
</gene>
<evidence type="ECO:0000256" key="1">
    <source>
        <dbReference type="ARBA" id="ARBA00000085"/>
    </source>
</evidence>
<evidence type="ECO:0000256" key="4">
    <source>
        <dbReference type="ARBA" id="ARBA00022475"/>
    </source>
</evidence>
<dbReference type="SMART" id="SM00387">
    <property type="entry name" value="HATPase_c"/>
    <property type="match status" value="1"/>
</dbReference>
<evidence type="ECO:0000256" key="3">
    <source>
        <dbReference type="ARBA" id="ARBA00012438"/>
    </source>
</evidence>
<keyword evidence="6" id="KW-0808">Transferase</keyword>
<keyword evidence="4" id="KW-1003">Cell membrane</keyword>
<dbReference type="EMBL" id="RAPQ01000012">
    <property type="protein sequence ID" value="RKD96721.1"/>
    <property type="molecule type" value="Genomic_DNA"/>
</dbReference>
<dbReference type="GO" id="GO:0005886">
    <property type="term" value="C:plasma membrane"/>
    <property type="evidence" value="ECO:0007669"/>
    <property type="project" value="UniProtKB-SubCell"/>
</dbReference>
<evidence type="ECO:0000256" key="8">
    <source>
        <dbReference type="ARBA" id="ARBA00022777"/>
    </source>
</evidence>
<dbReference type="AlphaFoldDB" id="A0A419WMP3"/>
<dbReference type="FunFam" id="3.30.565.10:FF:000023">
    <property type="entry name" value="PAS domain-containing sensor histidine kinase"/>
    <property type="match status" value="1"/>
</dbReference>
<accession>A0A419WMP3</accession>
<dbReference type="PROSITE" id="PS50109">
    <property type="entry name" value="HIS_KIN"/>
    <property type="match status" value="1"/>
</dbReference>
<dbReference type="Pfam" id="PF00512">
    <property type="entry name" value="HisKA"/>
    <property type="match status" value="1"/>
</dbReference>
<keyword evidence="9" id="KW-0067">ATP-binding</keyword>
<evidence type="ECO:0000259" key="13">
    <source>
        <dbReference type="PROSITE" id="PS50109"/>
    </source>
</evidence>
<keyword evidence="15" id="KW-1185">Reference proteome</keyword>
<keyword evidence="11 12" id="KW-0472">Membrane</keyword>
<keyword evidence="12" id="KW-1133">Transmembrane helix</keyword>
<dbReference type="PANTHER" id="PTHR43711">
    <property type="entry name" value="TWO-COMPONENT HISTIDINE KINASE"/>
    <property type="match status" value="1"/>
</dbReference>
<feature type="domain" description="Histidine kinase" evidence="13">
    <location>
        <begin position="91"/>
        <end position="308"/>
    </location>
</feature>
<keyword evidence="10" id="KW-0902">Two-component regulatory system</keyword>
<dbReference type="SUPFAM" id="SSF47384">
    <property type="entry name" value="Homodimeric domain of signal transducing histidine kinase"/>
    <property type="match status" value="1"/>
</dbReference>
<protein>
    <recommendedName>
        <fullName evidence="3">histidine kinase</fullName>
        <ecNumber evidence="3">2.7.13.3</ecNumber>
    </recommendedName>
</protein>
<evidence type="ECO:0000256" key="9">
    <source>
        <dbReference type="ARBA" id="ARBA00022840"/>
    </source>
</evidence>
<evidence type="ECO:0000256" key="7">
    <source>
        <dbReference type="ARBA" id="ARBA00022741"/>
    </source>
</evidence>
<dbReference type="InterPro" id="IPR036890">
    <property type="entry name" value="HATPase_C_sf"/>
</dbReference>
<comment type="catalytic activity">
    <reaction evidence="1">
        <text>ATP + protein L-histidine = ADP + protein N-phospho-L-histidine.</text>
        <dbReference type="EC" id="2.7.13.3"/>
    </reaction>
</comment>
<keyword evidence="7" id="KW-0547">Nucleotide-binding</keyword>
<dbReference type="OrthoDB" id="9796457at2"/>
<dbReference type="InterPro" id="IPR050736">
    <property type="entry name" value="Sensor_HK_Regulatory"/>
</dbReference>
<evidence type="ECO:0000313" key="14">
    <source>
        <dbReference type="EMBL" id="RKD96721.1"/>
    </source>
</evidence>
<evidence type="ECO:0000256" key="11">
    <source>
        <dbReference type="ARBA" id="ARBA00023136"/>
    </source>
</evidence>
<comment type="caution">
    <text evidence="14">The sequence shown here is derived from an EMBL/GenBank/DDBJ whole genome shotgun (WGS) entry which is preliminary data.</text>
</comment>
<dbReference type="PANTHER" id="PTHR43711:SF1">
    <property type="entry name" value="HISTIDINE KINASE 1"/>
    <property type="match status" value="1"/>
</dbReference>
<reference evidence="14 15" key="1">
    <citation type="submission" date="2018-09" db="EMBL/GenBank/DDBJ databases">
        <title>Genomic Encyclopedia of Archaeal and Bacterial Type Strains, Phase II (KMG-II): from individual species to whole genera.</title>
        <authorList>
            <person name="Goeker M."/>
        </authorList>
    </citation>
    <scope>NUCLEOTIDE SEQUENCE [LARGE SCALE GENOMIC DNA]</scope>
    <source>
        <strain evidence="14 15">DSM 21950</strain>
    </source>
</reference>
<evidence type="ECO:0000256" key="6">
    <source>
        <dbReference type="ARBA" id="ARBA00022679"/>
    </source>
</evidence>
<dbReference type="GO" id="GO:0000155">
    <property type="term" value="F:phosphorelay sensor kinase activity"/>
    <property type="evidence" value="ECO:0007669"/>
    <property type="project" value="InterPro"/>
</dbReference>